<dbReference type="AlphaFoldDB" id="A0A6G1GKX9"/>
<feature type="compositionally biased region" description="Polar residues" evidence="2">
    <location>
        <begin position="330"/>
        <end position="343"/>
    </location>
</feature>
<dbReference type="GO" id="GO:0008270">
    <property type="term" value="F:zinc ion binding"/>
    <property type="evidence" value="ECO:0007669"/>
    <property type="project" value="InterPro"/>
</dbReference>
<feature type="domain" description="Zn(2)-C6 fungal-type" evidence="3">
    <location>
        <begin position="501"/>
        <end position="533"/>
    </location>
</feature>
<dbReference type="InterPro" id="IPR001138">
    <property type="entry name" value="Zn2Cys6_DnaBD"/>
</dbReference>
<feature type="region of interest" description="Disordered" evidence="2">
    <location>
        <begin position="529"/>
        <end position="574"/>
    </location>
</feature>
<dbReference type="Gene3D" id="4.10.240.10">
    <property type="entry name" value="Zn(2)-C6 fungal-type DNA-binding domain"/>
    <property type="match status" value="1"/>
</dbReference>
<evidence type="ECO:0000313" key="4">
    <source>
        <dbReference type="EMBL" id="KAF1981595.1"/>
    </source>
</evidence>
<reference evidence="4" key="1">
    <citation type="journal article" date="2020" name="Stud. Mycol.">
        <title>101 Dothideomycetes genomes: a test case for predicting lifestyles and emergence of pathogens.</title>
        <authorList>
            <person name="Haridas S."/>
            <person name="Albert R."/>
            <person name="Binder M."/>
            <person name="Bloem J."/>
            <person name="Labutti K."/>
            <person name="Salamov A."/>
            <person name="Andreopoulos B."/>
            <person name="Baker S."/>
            <person name="Barry K."/>
            <person name="Bills G."/>
            <person name="Bluhm B."/>
            <person name="Cannon C."/>
            <person name="Castanera R."/>
            <person name="Culley D."/>
            <person name="Daum C."/>
            <person name="Ezra D."/>
            <person name="Gonzalez J."/>
            <person name="Henrissat B."/>
            <person name="Kuo A."/>
            <person name="Liang C."/>
            <person name="Lipzen A."/>
            <person name="Lutzoni F."/>
            <person name="Magnuson J."/>
            <person name="Mondo S."/>
            <person name="Nolan M."/>
            <person name="Ohm R."/>
            <person name="Pangilinan J."/>
            <person name="Park H.-J."/>
            <person name="Ramirez L."/>
            <person name="Alfaro M."/>
            <person name="Sun H."/>
            <person name="Tritt A."/>
            <person name="Yoshinaga Y."/>
            <person name="Zwiers L.-H."/>
            <person name="Turgeon B."/>
            <person name="Goodwin S."/>
            <person name="Spatafora J."/>
            <person name="Crous P."/>
            <person name="Grigoriev I."/>
        </authorList>
    </citation>
    <scope>NUCLEOTIDE SEQUENCE</scope>
    <source>
        <strain evidence="4">CBS 113979</strain>
    </source>
</reference>
<dbReference type="SMART" id="SM00066">
    <property type="entry name" value="GAL4"/>
    <property type="match status" value="1"/>
</dbReference>
<protein>
    <recommendedName>
        <fullName evidence="3">Zn(2)-C6 fungal-type domain-containing protein</fullName>
    </recommendedName>
</protein>
<feature type="compositionally biased region" description="Polar residues" evidence="2">
    <location>
        <begin position="467"/>
        <end position="487"/>
    </location>
</feature>
<dbReference type="PROSITE" id="PS50048">
    <property type="entry name" value="ZN2_CY6_FUNGAL_2"/>
    <property type="match status" value="1"/>
</dbReference>
<dbReference type="Proteomes" id="UP000800041">
    <property type="component" value="Unassembled WGS sequence"/>
</dbReference>
<evidence type="ECO:0000313" key="5">
    <source>
        <dbReference type="Proteomes" id="UP000800041"/>
    </source>
</evidence>
<gene>
    <name evidence="4" type="ORF">K402DRAFT_341991</name>
</gene>
<feature type="region of interest" description="Disordered" evidence="2">
    <location>
        <begin position="330"/>
        <end position="517"/>
    </location>
</feature>
<evidence type="ECO:0000256" key="2">
    <source>
        <dbReference type="SAM" id="MobiDB-lite"/>
    </source>
</evidence>
<dbReference type="OrthoDB" id="4150467at2759"/>
<evidence type="ECO:0000259" key="3">
    <source>
        <dbReference type="PROSITE" id="PS50048"/>
    </source>
</evidence>
<feature type="region of interest" description="Disordered" evidence="2">
    <location>
        <begin position="61"/>
        <end position="175"/>
    </location>
</feature>
<evidence type="ECO:0000256" key="1">
    <source>
        <dbReference type="ARBA" id="ARBA00023242"/>
    </source>
</evidence>
<keyword evidence="5" id="KW-1185">Reference proteome</keyword>
<dbReference type="InterPro" id="IPR036864">
    <property type="entry name" value="Zn2-C6_fun-type_DNA-bd_sf"/>
</dbReference>
<name>A0A6G1GKX9_9PEZI</name>
<feature type="compositionally biased region" description="Basic and acidic residues" evidence="2">
    <location>
        <begin position="552"/>
        <end position="562"/>
    </location>
</feature>
<organism evidence="4 5">
    <name type="scientific">Aulographum hederae CBS 113979</name>
    <dbReference type="NCBI Taxonomy" id="1176131"/>
    <lineage>
        <taxon>Eukaryota</taxon>
        <taxon>Fungi</taxon>
        <taxon>Dikarya</taxon>
        <taxon>Ascomycota</taxon>
        <taxon>Pezizomycotina</taxon>
        <taxon>Dothideomycetes</taxon>
        <taxon>Pleosporomycetidae</taxon>
        <taxon>Aulographales</taxon>
        <taxon>Aulographaceae</taxon>
    </lineage>
</organism>
<accession>A0A6G1GKX9</accession>
<feature type="compositionally biased region" description="Low complexity" evidence="2">
    <location>
        <begin position="111"/>
        <end position="120"/>
    </location>
</feature>
<keyword evidence="1" id="KW-0539">Nucleus</keyword>
<dbReference type="CDD" id="cd00067">
    <property type="entry name" value="GAL4"/>
    <property type="match status" value="1"/>
</dbReference>
<dbReference type="GO" id="GO:0000981">
    <property type="term" value="F:DNA-binding transcription factor activity, RNA polymerase II-specific"/>
    <property type="evidence" value="ECO:0007669"/>
    <property type="project" value="InterPro"/>
</dbReference>
<proteinExistence type="predicted"/>
<feature type="compositionally biased region" description="Polar residues" evidence="2">
    <location>
        <begin position="411"/>
        <end position="425"/>
    </location>
</feature>
<sequence length="592" mass="63130">MRVNIFQHDSTESIIATVRNFYGLYDGQCVSFEDKSHNTIIARYENFEDGMTVLVKATGEECEPADGPAPRQSLSPRRPRLGPPFQMLPPQAGHANISRPSSRNARRRSKSPASSRGGRSTSANTNPKSRSRPTLKGRSTGSHGSLGDGHGDAAQDYSDSDGENGSVTSSRRGKSEIVASADISVENIVEGGRRKRAKFDSSELPLFVPTQVPVTASVSSVSPQRRIGSHNGASPFAYSNQQTFSYQQPLPSPQSYNLSDLSYMHGADKGVPTGGSNYRLRDRGASQYGATRYGHNAANGVLPTPDPTIGGSVISDEDVARQLMRLADDSNFSSHGRTSTSTVDDALSGKAEAASSAADSDMSDDEGNALPAAAAVYPREGAEGGETSGEEYEDAKDGSFKGFSDEMDPENASSMQQPGNSNSNVLHGKASFSGPSAKGPRIGKSRSQSAPKNKNGKALSASKAPISPTSLPSQSRKASNASLNFQHQFGADEEDLSSKPRCQRCRKSKKGCDRQRPCQRCKDAGIGIEGCVSEDEGNGRKGRYGRHMGVPVKKDSVEDTDLHQPLQQITTTPEVFMAEVSAAADSSKKRKR</sequence>
<dbReference type="EMBL" id="ML977196">
    <property type="protein sequence ID" value="KAF1981595.1"/>
    <property type="molecule type" value="Genomic_DNA"/>
</dbReference>